<dbReference type="PROSITE" id="PS50950">
    <property type="entry name" value="ZF_THAP"/>
    <property type="match status" value="1"/>
</dbReference>
<dbReference type="InterPro" id="IPR012934">
    <property type="entry name" value="Znf_AD"/>
</dbReference>
<dbReference type="InterPro" id="IPR006612">
    <property type="entry name" value="THAP_Znf"/>
</dbReference>
<feature type="binding site" evidence="13">
    <location>
        <position position="173"/>
    </location>
    <ligand>
        <name>Zn(2+)</name>
        <dbReference type="ChEBI" id="CHEBI:29105"/>
    </ligand>
</feature>
<dbReference type="Pfam" id="PF00096">
    <property type="entry name" value="zf-C2H2"/>
    <property type="match status" value="5"/>
</dbReference>
<evidence type="ECO:0000256" key="15">
    <source>
        <dbReference type="SAM" id="MobiDB-lite"/>
    </source>
</evidence>
<dbReference type="FunFam" id="3.30.160.60:FF:000624">
    <property type="entry name" value="zinc finger protein 697"/>
    <property type="match status" value="1"/>
</dbReference>
<dbReference type="FunFam" id="3.30.160.60:FF:001465">
    <property type="entry name" value="Zinc finger protein 560"/>
    <property type="match status" value="1"/>
</dbReference>
<evidence type="ECO:0000259" key="17">
    <source>
        <dbReference type="PROSITE" id="PS50950"/>
    </source>
</evidence>
<feature type="coiled-coil region" evidence="14">
    <location>
        <begin position="141"/>
        <end position="168"/>
    </location>
</feature>
<feature type="domain" description="C2H2-type" evidence="16">
    <location>
        <begin position="731"/>
        <end position="758"/>
    </location>
</feature>
<feature type="binding site" evidence="13">
    <location>
        <position position="176"/>
    </location>
    <ligand>
        <name>Zn(2+)</name>
        <dbReference type="ChEBI" id="CHEBI:29105"/>
    </ligand>
</feature>
<dbReference type="PROSITE" id="PS50157">
    <property type="entry name" value="ZINC_FINGER_C2H2_2"/>
    <property type="match status" value="10"/>
</dbReference>
<dbReference type="FunFam" id="3.30.160.60:FF:001064">
    <property type="entry name" value="Zinc finger protein 425"/>
    <property type="match status" value="1"/>
</dbReference>
<evidence type="ECO:0000259" key="18">
    <source>
        <dbReference type="PROSITE" id="PS51915"/>
    </source>
</evidence>
<feature type="binding site" evidence="13">
    <location>
        <position position="222"/>
    </location>
    <ligand>
        <name>Zn(2+)</name>
        <dbReference type="ChEBI" id="CHEBI:29105"/>
    </ligand>
</feature>
<dbReference type="SUPFAM" id="SSF57667">
    <property type="entry name" value="beta-beta-alpha zinc fingers"/>
    <property type="match status" value="5"/>
</dbReference>
<evidence type="ECO:0000256" key="9">
    <source>
        <dbReference type="ARBA" id="ARBA00023163"/>
    </source>
</evidence>
<dbReference type="InterPro" id="IPR036236">
    <property type="entry name" value="Znf_C2H2_sf"/>
</dbReference>
<dbReference type="PANTHER" id="PTHR24399:SF23">
    <property type="entry name" value="C2H2-TYPE DOMAIN-CONTAINING PROTEIN"/>
    <property type="match status" value="1"/>
</dbReference>
<dbReference type="PROSITE" id="PS51915">
    <property type="entry name" value="ZAD"/>
    <property type="match status" value="1"/>
</dbReference>
<dbReference type="GO" id="GO:0000978">
    <property type="term" value="F:RNA polymerase II cis-regulatory region sequence-specific DNA binding"/>
    <property type="evidence" value="ECO:0007669"/>
    <property type="project" value="TreeGrafter"/>
</dbReference>
<evidence type="ECO:0000256" key="5">
    <source>
        <dbReference type="ARBA" id="ARBA00022771"/>
    </source>
</evidence>
<evidence type="ECO:0000256" key="14">
    <source>
        <dbReference type="SAM" id="Coils"/>
    </source>
</evidence>
<dbReference type="Pfam" id="PF07776">
    <property type="entry name" value="zf-AD"/>
    <property type="match status" value="1"/>
</dbReference>
<dbReference type="Gene3D" id="3.40.1800.20">
    <property type="match status" value="1"/>
</dbReference>
<dbReference type="FunFam" id="3.30.160.60:FF:001498">
    <property type="entry name" value="Zinc finger protein 404"/>
    <property type="match status" value="1"/>
</dbReference>
<dbReference type="Gene3D" id="3.30.160.60">
    <property type="entry name" value="Classic Zinc Finger"/>
    <property type="match status" value="8"/>
</dbReference>
<name>A0A8E5JT82_SCHGR</name>
<dbReference type="Pfam" id="PF05485">
    <property type="entry name" value="THAP"/>
    <property type="match status" value="1"/>
</dbReference>
<feature type="domain" description="C2H2-type" evidence="16">
    <location>
        <begin position="520"/>
        <end position="547"/>
    </location>
</feature>
<feature type="domain" description="C2H2-type" evidence="16">
    <location>
        <begin position="619"/>
        <end position="646"/>
    </location>
</feature>
<dbReference type="GO" id="GO:0005654">
    <property type="term" value="C:nucleoplasm"/>
    <property type="evidence" value="ECO:0007669"/>
    <property type="project" value="TreeGrafter"/>
</dbReference>
<keyword evidence="6 13" id="KW-0862">Zinc</keyword>
<keyword evidence="10" id="KW-0539">Nucleus</keyword>
<evidence type="ECO:0000256" key="8">
    <source>
        <dbReference type="ARBA" id="ARBA00023125"/>
    </source>
</evidence>
<evidence type="ECO:0000256" key="7">
    <source>
        <dbReference type="ARBA" id="ARBA00023015"/>
    </source>
</evidence>
<accession>A0A8E5JT82</accession>
<evidence type="ECO:0000256" key="3">
    <source>
        <dbReference type="ARBA" id="ARBA00022723"/>
    </source>
</evidence>
<feature type="domain" description="C2H2-type" evidence="16">
    <location>
        <begin position="806"/>
        <end position="830"/>
    </location>
</feature>
<evidence type="ECO:0000256" key="10">
    <source>
        <dbReference type="ARBA" id="ARBA00023242"/>
    </source>
</evidence>
<dbReference type="EMBL" id="MW962557">
    <property type="protein sequence ID" value="QVD39323.1"/>
    <property type="molecule type" value="mRNA"/>
</dbReference>
<evidence type="ECO:0000256" key="2">
    <source>
        <dbReference type="ARBA" id="ARBA00006991"/>
    </source>
</evidence>
<comment type="subcellular location">
    <subcellularLocation>
        <location evidence="1">Nucleus</location>
    </subcellularLocation>
</comment>
<feature type="binding site" evidence="13">
    <location>
        <position position="219"/>
    </location>
    <ligand>
        <name>Zn(2+)</name>
        <dbReference type="ChEBI" id="CHEBI:29105"/>
    </ligand>
</feature>
<organism evidence="19">
    <name type="scientific">Schistocerca gregaria</name>
    <name type="common">Desert locust</name>
    <name type="synonym">Gryllus gregarius</name>
    <dbReference type="NCBI Taxonomy" id="7010"/>
    <lineage>
        <taxon>Eukaryota</taxon>
        <taxon>Metazoa</taxon>
        <taxon>Ecdysozoa</taxon>
        <taxon>Arthropoda</taxon>
        <taxon>Hexapoda</taxon>
        <taxon>Insecta</taxon>
        <taxon>Pterygota</taxon>
        <taxon>Neoptera</taxon>
        <taxon>Polyneoptera</taxon>
        <taxon>Orthoptera</taxon>
        <taxon>Caelifera</taxon>
        <taxon>Acrididea</taxon>
        <taxon>Acridomorpha</taxon>
        <taxon>Acridoidea</taxon>
        <taxon>Acrididae</taxon>
        <taxon>Cyrtacanthacridinae</taxon>
        <taxon>Schistocerca</taxon>
    </lineage>
</organism>
<dbReference type="SMART" id="SM00980">
    <property type="entry name" value="THAP"/>
    <property type="match status" value="1"/>
</dbReference>
<keyword evidence="14" id="KW-0175">Coiled coil</keyword>
<evidence type="ECO:0000256" key="4">
    <source>
        <dbReference type="ARBA" id="ARBA00022737"/>
    </source>
</evidence>
<sequence length="882" mass="100118">MFKHNCAYPDCNFSSTVTHRFPKDPVRSKIWAQRAGRWDLLDKDATYLSNNCRLCTFHFHDRMYTSTERKRLVQIAVPEIFVLPTGEIKIYWDNDAMFLIKAPDIASQLEVFDEIRKELNLEEYLTTGNMKPGVSVTQGKVEEDEEININYKEEIKAWNRTLQELSEMASRYCRLCAQASDNLVPVFSERGLELKLEEKIHTHLPIMVTPDDLMPISLCLSCISKLEVCHQLVNCCLEADSNLRTMLKFSEIFEDESQDYDENGHGGGLQVDDQTPSENADIEMENQDSDSQNPDHNSNVAYEDGEHYGAHVVSQSPSDDQMDSASCNDPSVCKMEVIETDIANQAHHGEVIEQIIEENDGSDGNEDLTGDKEEYMEQGEQEENKWPISIKLDQNFSTLDISKLKGEVTLPVSKALNLFGDENFKVSNKPKYKVVVVKLKTSPDVSQDLQISKALQLLKTDGNEAEATENAEGVQEFRLAEQERSQSEQFPFECSTCGKTFQKIGEMAQHSAIHENVRQHKCQLCGKRFNRRGNMLVHLRRHQTANNFTCKICMETFDTFGEMLSHRKTHSKEEIERAAILRTTTGQASEIKCEICGKVLSTKISLRYHMMTHSGEKPYECDFCHKKFTMKTTLAYHRRTHTGEKPYQCRFCDDAFQSKQGLVIHERLHTGEKPFPCEHCPMAFRSRVNLNQHLVVHSEERPFTCPYCNRGFRRRDTLDVHVRTHTGERPYGCQVCGRRFKQKGDCNKHQKSHFKDSDVPIDVPVKSGRGAHSSRADQAKMIIPGAAASTVSQQSIQEDTAPAESYACALCGVVFDNKFETEQHFESFHSVGEGAPETIIISTDNIVAPENGIVLSEIAIVGNEQDNIILPDYATEADNNSQ</sequence>
<feature type="domain" description="C2H2-type" evidence="16">
    <location>
        <begin position="492"/>
        <end position="519"/>
    </location>
</feature>
<feature type="domain" description="C2H2-type" evidence="16">
    <location>
        <begin position="591"/>
        <end position="618"/>
    </location>
</feature>
<reference evidence="19" key="1">
    <citation type="journal article" date="2021" name="J. Neurophysiol.">
        <title>Gene transcription changes in a locust model of noise-induced deafness.</title>
        <authorList>
            <person name="French A.S."/>
            <person name="Warren B."/>
        </authorList>
    </citation>
    <scope>NUCLEOTIDE SEQUENCE</scope>
</reference>
<feature type="compositionally biased region" description="Polar residues" evidence="15">
    <location>
        <begin position="289"/>
        <end position="300"/>
    </location>
</feature>
<feature type="domain" description="C2H2-type" evidence="16">
    <location>
        <begin position="675"/>
        <end position="702"/>
    </location>
</feature>
<dbReference type="SUPFAM" id="SSF57716">
    <property type="entry name" value="Glucocorticoid receptor-like (DNA-binding domain)"/>
    <property type="match status" value="2"/>
</dbReference>
<dbReference type="InterPro" id="IPR013087">
    <property type="entry name" value="Znf_C2H2_type"/>
</dbReference>
<dbReference type="Pfam" id="PF13912">
    <property type="entry name" value="zf-C2H2_6"/>
    <property type="match status" value="2"/>
</dbReference>
<evidence type="ECO:0000256" key="12">
    <source>
        <dbReference type="PROSITE-ProRule" id="PRU00309"/>
    </source>
</evidence>
<evidence type="ECO:0000256" key="6">
    <source>
        <dbReference type="ARBA" id="ARBA00022833"/>
    </source>
</evidence>
<feature type="region of interest" description="Disordered" evidence="15">
    <location>
        <begin position="282"/>
        <end position="302"/>
    </location>
</feature>
<dbReference type="SMART" id="SM00355">
    <property type="entry name" value="ZnF_C2H2"/>
    <property type="match status" value="10"/>
</dbReference>
<dbReference type="SMART" id="SM00868">
    <property type="entry name" value="zf-AD"/>
    <property type="match status" value="1"/>
</dbReference>
<keyword evidence="3 13" id="KW-0479">Metal-binding</keyword>
<dbReference type="PROSITE" id="PS00028">
    <property type="entry name" value="ZINC_FINGER_C2H2_1"/>
    <property type="match status" value="10"/>
</dbReference>
<protein>
    <submittedName>
        <fullName evidence="19">Zind finger protein 432-like protein</fullName>
    </submittedName>
</protein>
<dbReference type="GO" id="GO:0008270">
    <property type="term" value="F:zinc ion binding"/>
    <property type="evidence" value="ECO:0007669"/>
    <property type="project" value="UniProtKB-UniRule"/>
</dbReference>
<evidence type="ECO:0000256" key="11">
    <source>
        <dbReference type="PROSITE-ProRule" id="PRU00042"/>
    </source>
</evidence>
<feature type="domain" description="C2H2-type" evidence="16">
    <location>
        <begin position="647"/>
        <end position="674"/>
    </location>
</feature>
<dbReference type="AlphaFoldDB" id="A0A8E5JT82"/>
<keyword evidence="5 11" id="KW-0863">Zinc-finger</keyword>
<dbReference type="GO" id="GO:0001227">
    <property type="term" value="F:DNA-binding transcription repressor activity, RNA polymerase II-specific"/>
    <property type="evidence" value="ECO:0007669"/>
    <property type="project" value="TreeGrafter"/>
</dbReference>
<feature type="domain" description="C2H2-type" evidence="16">
    <location>
        <begin position="703"/>
        <end position="730"/>
    </location>
</feature>
<dbReference type="OrthoDB" id="6077919at2759"/>
<keyword evidence="7" id="KW-0805">Transcription regulation</keyword>
<evidence type="ECO:0000256" key="1">
    <source>
        <dbReference type="ARBA" id="ARBA00004123"/>
    </source>
</evidence>
<dbReference type="FunFam" id="3.30.160.60:FF:000218">
    <property type="entry name" value="Zinc finger protein 10"/>
    <property type="match status" value="1"/>
</dbReference>
<evidence type="ECO:0000256" key="13">
    <source>
        <dbReference type="PROSITE-ProRule" id="PRU01263"/>
    </source>
</evidence>
<proteinExistence type="evidence at transcript level"/>
<feature type="domain" description="ZAD" evidence="18">
    <location>
        <begin position="171"/>
        <end position="246"/>
    </location>
</feature>
<comment type="similarity">
    <text evidence="2">Belongs to the krueppel C2H2-type zinc-finger protein family.</text>
</comment>
<feature type="domain" description="C2H2-type" evidence="16">
    <location>
        <begin position="548"/>
        <end position="575"/>
    </location>
</feature>
<keyword evidence="9" id="KW-0804">Transcription</keyword>
<feature type="domain" description="THAP-type" evidence="17">
    <location>
        <begin position="1"/>
        <end position="81"/>
    </location>
</feature>
<keyword evidence="4" id="KW-0677">Repeat</keyword>
<dbReference type="PANTHER" id="PTHR24399">
    <property type="entry name" value="ZINC FINGER AND BTB DOMAIN-CONTAINING"/>
    <property type="match status" value="1"/>
</dbReference>
<evidence type="ECO:0000313" key="19">
    <source>
        <dbReference type="EMBL" id="QVD39323.1"/>
    </source>
</evidence>
<evidence type="ECO:0000259" key="16">
    <source>
        <dbReference type="PROSITE" id="PS50157"/>
    </source>
</evidence>
<keyword evidence="8 12" id="KW-0238">DNA-binding</keyword>